<accession>A0ABP2IDQ2</accession>
<keyword evidence="2" id="KW-1185">Reference proteome</keyword>
<comment type="caution">
    <text evidence="1">The sequence shown here is derived from an EMBL/GenBank/DDBJ whole genome shotgun (WGS) entry which is preliminary data.</text>
</comment>
<dbReference type="EMBL" id="ADNS01000007">
    <property type="protein sequence ID" value="EFG81678.1"/>
    <property type="molecule type" value="Genomic_DNA"/>
</dbReference>
<name>A0ABP2IDQ2_CORAM</name>
<proteinExistence type="predicted"/>
<evidence type="ECO:0000313" key="2">
    <source>
        <dbReference type="Proteomes" id="UP000006015"/>
    </source>
</evidence>
<protein>
    <submittedName>
        <fullName evidence="1">Uncharacterized protein</fullName>
    </submittedName>
</protein>
<organism evidence="1 2">
    <name type="scientific">Corynebacterium ammoniagenes DSM 20306</name>
    <dbReference type="NCBI Taxonomy" id="649754"/>
    <lineage>
        <taxon>Bacteria</taxon>
        <taxon>Bacillati</taxon>
        <taxon>Actinomycetota</taxon>
        <taxon>Actinomycetes</taxon>
        <taxon>Mycobacteriales</taxon>
        <taxon>Corynebacteriaceae</taxon>
        <taxon>Corynebacterium</taxon>
    </lineage>
</organism>
<gene>
    <name evidence="1" type="ORF">HMPREF0281_01040</name>
</gene>
<reference evidence="1 2" key="1">
    <citation type="submission" date="2010-04" db="EMBL/GenBank/DDBJ databases">
        <authorList>
            <person name="Weinstock G."/>
            <person name="Sodergren E."/>
            <person name="Clifton S."/>
            <person name="Fulton L."/>
            <person name="Fulton B."/>
            <person name="Courtney L."/>
            <person name="Fronick C."/>
            <person name="Harrison M."/>
            <person name="Strong C."/>
            <person name="Farmer C."/>
            <person name="Delahaunty K."/>
            <person name="Markovic C."/>
            <person name="Hall O."/>
            <person name="Minx P."/>
            <person name="Tomlinson C."/>
            <person name="Mitreva M."/>
            <person name="Hou S."/>
            <person name="Wollam A."/>
            <person name="Pepin K.H."/>
            <person name="Johnson M."/>
            <person name="Bhonagiri V."/>
            <person name="Zhang X."/>
            <person name="Suruliraj S."/>
            <person name="Warren W."/>
            <person name="Chinwalla A."/>
            <person name="Mardis E.R."/>
            <person name="Wilson R.K."/>
        </authorList>
    </citation>
    <scope>NUCLEOTIDE SEQUENCE [LARGE SCALE GENOMIC DNA]</scope>
    <source>
        <strain evidence="1 2">DSM 20306</strain>
    </source>
</reference>
<sequence length="192" mass="21117">MLIEFHDIWVQRTKEEAAVAFKAWDATQVMAAIGAEVFWVSTIFLVLDLKQATVIGEGPAVERTGDGGAVVCLAAAQHGTTVGTRINQRVELTIFGAGDHDGLAANIGGVVVTNVWNLGLMRKENPVTFEDVAHFQVKKLFIGEHLAVHTDDSVFWAVVQCVFQCFFHRVTARLYRHVYAPLNFSHGDLSLP</sequence>
<dbReference type="Proteomes" id="UP000006015">
    <property type="component" value="Unassembled WGS sequence"/>
</dbReference>
<evidence type="ECO:0000313" key="1">
    <source>
        <dbReference type="EMBL" id="EFG81678.1"/>
    </source>
</evidence>